<sequence length="264" mass="29897">MGYFKLSSDALFSHFSTLIDPRVVNHNTRHEMKDILIISLLAVICRADSWVDIELFGKCKKDWLETFLNLPNGIPSHDTFRRFYSILDAKEFELCFMSWIATLVEKHQGEIIAIDGKTSRRSVDGNRGLKALHLVSAWASENGLVLGQVKCRDKGGEIAAMETLLNVLDLKNVTVTMDAMGCQKKLAAQIIQKGGHYMLAAKGNQGMLHDKIKMIFEKTEQMQFNAMTYTHDTQVDKGHGRVEQRDCTVFHVMYAPDLKKSGWD</sequence>
<keyword evidence="4" id="KW-1185">Reference proteome</keyword>
<evidence type="ECO:0000313" key="4">
    <source>
        <dbReference type="Proteomes" id="UP000054761"/>
    </source>
</evidence>
<dbReference type="InterPro" id="IPR002559">
    <property type="entry name" value="Transposase_11"/>
</dbReference>
<dbReference type="GO" id="GO:0003677">
    <property type="term" value="F:DNA binding"/>
    <property type="evidence" value="ECO:0007669"/>
    <property type="project" value="InterPro"/>
</dbReference>
<comment type="caution">
    <text evidence="3">The sequence shown here is derived from an EMBL/GenBank/DDBJ whole genome shotgun (WGS) entry which is preliminary data.</text>
</comment>
<name>A0A0W0VEF9_9GAMM</name>
<dbReference type="InterPro" id="IPR047647">
    <property type="entry name" value="ISAs1_transpos"/>
</dbReference>
<dbReference type="AlphaFoldDB" id="A0A0W0VEF9"/>
<protein>
    <submittedName>
        <fullName evidence="3">Transposase IS4 family protein</fullName>
    </submittedName>
</protein>
<dbReference type="InterPro" id="IPR032806">
    <property type="entry name" value="YbfD_N"/>
</dbReference>
<dbReference type="EMBL" id="LNYH01000125">
    <property type="protein sequence ID" value="KTD18515.1"/>
    <property type="molecule type" value="Genomic_DNA"/>
</dbReference>
<dbReference type="Pfam" id="PF01609">
    <property type="entry name" value="DDE_Tnp_1"/>
    <property type="match status" value="1"/>
</dbReference>
<dbReference type="NCBIfam" id="NF033564">
    <property type="entry name" value="transpos_ISAs1"/>
    <property type="match status" value="1"/>
</dbReference>
<gene>
    <name evidence="3" type="ORF">Lisr_2144</name>
</gene>
<dbReference type="Pfam" id="PF13808">
    <property type="entry name" value="DDE_Tnp_1_assoc"/>
    <property type="match status" value="1"/>
</dbReference>
<feature type="domain" description="H repeat-associated protein N-terminal" evidence="2">
    <location>
        <begin position="13"/>
        <end position="100"/>
    </location>
</feature>
<dbReference type="GO" id="GO:0006313">
    <property type="term" value="P:DNA transposition"/>
    <property type="evidence" value="ECO:0007669"/>
    <property type="project" value="InterPro"/>
</dbReference>
<dbReference type="Proteomes" id="UP000054761">
    <property type="component" value="Unassembled WGS sequence"/>
</dbReference>
<dbReference type="PANTHER" id="PTHR30298:SF0">
    <property type="entry name" value="PROTEIN YBFL-RELATED"/>
    <property type="match status" value="1"/>
</dbReference>
<organism evidence="3 4">
    <name type="scientific">Legionella israelensis</name>
    <dbReference type="NCBI Taxonomy" id="454"/>
    <lineage>
        <taxon>Bacteria</taxon>
        <taxon>Pseudomonadati</taxon>
        <taxon>Pseudomonadota</taxon>
        <taxon>Gammaproteobacteria</taxon>
        <taxon>Legionellales</taxon>
        <taxon>Legionellaceae</taxon>
        <taxon>Legionella</taxon>
    </lineage>
</organism>
<feature type="domain" description="Transposase IS4-like" evidence="1">
    <location>
        <begin position="108"/>
        <end position="223"/>
    </location>
</feature>
<dbReference type="PATRIC" id="fig|454.4.peg.2340"/>
<reference evidence="3 4" key="1">
    <citation type="submission" date="2015-11" db="EMBL/GenBank/DDBJ databases">
        <title>Genomic analysis of 38 Legionella species identifies large and diverse effector repertoires.</title>
        <authorList>
            <person name="Burstein D."/>
            <person name="Amaro F."/>
            <person name="Zusman T."/>
            <person name="Lifshitz Z."/>
            <person name="Cohen O."/>
            <person name="Gilbert J.A."/>
            <person name="Pupko T."/>
            <person name="Shuman H.A."/>
            <person name="Segal G."/>
        </authorList>
    </citation>
    <scope>NUCLEOTIDE SEQUENCE [LARGE SCALE GENOMIC DNA]</scope>
    <source>
        <strain evidence="3 4">Bercovier 4</strain>
    </source>
</reference>
<evidence type="ECO:0000259" key="2">
    <source>
        <dbReference type="Pfam" id="PF13808"/>
    </source>
</evidence>
<evidence type="ECO:0000259" key="1">
    <source>
        <dbReference type="Pfam" id="PF01609"/>
    </source>
</evidence>
<dbReference type="PANTHER" id="PTHR30298">
    <property type="entry name" value="H REPEAT-ASSOCIATED PREDICTED TRANSPOSASE"/>
    <property type="match status" value="1"/>
</dbReference>
<dbReference type="GO" id="GO:0004803">
    <property type="term" value="F:transposase activity"/>
    <property type="evidence" value="ECO:0007669"/>
    <property type="project" value="InterPro"/>
</dbReference>
<dbReference type="InterPro" id="IPR051698">
    <property type="entry name" value="Transposase_11-like"/>
</dbReference>
<accession>A0A0W0VEF9</accession>
<proteinExistence type="predicted"/>
<evidence type="ECO:0000313" key="3">
    <source>
        <dbReference type="EMBL" id="KTD18515.1"/>
    </source>
</evidence>
<dbReference type="STRING" id="454.Lisr_2144"/>